<keyword evidence="3" id="KW-0808">Transferase</keyword>
<evidence type="ECO:0000313" key="12">
    <source>
        <dbReference type="Proteomes" id="UP000033035"/>
    </source>
</evidence>
<dbReference type="SUPFAM" id="SSF81301">
    <property type="entry name" value="Nucleotidyltransferase"/>
    <property type="match status" value="1"/>
</dbReference>
<dbReference type="InterPro" id="IPR052038">
    <property type="entry name" value="Type-VII_TA_antitoxin"/>
</dbReference>
<keyword evidence="6" id="KW-0547">Nucleotide-binding</keyword>
<protein>
    <recommendedName>
        <fullName evidence="10">Polymerase nucleotidyl transferase domain-containing protein</fullName>
    </recommendedName>
</protein>
<dbReference type="HOGENOM" id="CLU_130257_10_3_10"/>
<proteinExistence type="inferred from homology"/>
<dbReference type="Pfam" id="PF01909">
    <property type="entry name" value="NTP_transf_2"/>
    <property type="match status" value="1"/>
</dbReference>
<dbReference type="InterPro" id="IPR002934">
    <property type="entry name" value="Polymerase_NTP_transf_dom"/>
</dbReference>
<evidence type="ECO:0000256" key="4">
    <source>
        <dbReference type="ARBA" id="ARBA00022695"/>
    </source>
</evidence>
<keyword evidence="7" id="KW-0067">ATP-binding</keyword>
<dbReference type="GO" id="GO:0046872">
    <property type="term" value="F:metal ion binding"/>
    <property type="evidence" value="ECO:0007669"/>
    <property type="project" value="UniProtKB-KW"/>
</dbReference>
<evidence type="ECO:0000256" key="8">
    <source>
        <dbReference type="ARBA" id="ARBA00022842"/>
    </source>
</evidence>
<gene>
    <name evidence="11" type="ORF">HMPREF1536_01600</name>
</gene>
<keyword evidence="4" id="KW-0548">Nucleotidyltransferase</keyword>
<evidence type="ECO:0000256" key="6">
    <source>
        <dbReference type="ARBA" id="ARBA00022741"/>
    </source>
</evidence>
<dbReference type="RefSeq" id="WP_028726494.1">
    <property type="nucleotide sequence ID" value="NZ_AUAE01000009.1"/>
</dbReference>
<feature type="domain" description="Polymerase nucleotidyl transferase" evidence="10">
    <location>
        <begin position="20"/>
        <end position="81"/>
    </location>
</feature>
<dbReference type="CDD" id="cd05403">
    <property type="entry name" value="NT_KNTase_like"/>
    <property type="match status" value="1"/>
</dbReference>
<dbReference type="AlphaFoldDB" id="A0A0F5JLP0"/>
<sequence>MKTKKEYIELLRSYFLNNAKGYGVVRMALFGSVVRNEQTENSDVDVAYEGEANLLLRSRMKQELESLFGCKVDLVRLRKQLAGSDFGKNISKDLVYV</sequence>
<evidence type="ECO:0000256" key="7">
    <source>
        <dbReference type="ARBA" id="ARBA00022840"/>
    </source>
</evidence>
<evidence type="ECO:0000256" key="3">
    <source>
        <dbReference type="ARBA" id="ARBA00022679"/>
    </source>
</evidence>
<dbReference type="GO" id="GO:0005524">
    <property type="term" value="F:ATP binding"/>
    <property type="evidence" value="ECO:0007669"/>
    <property type="project" value="UniProtKB-KW"/>
</dbReference>
<evidence type="ECO:0000256" key="2">
    <source>
        <dbReference type="ARBA" id="ARBA00022649"/>
    </source>
</evidence>
<comment type="caution">
    <text evidence="11">The sequence shown here is derived from an EMBL/GenBank/DDBJ whole genome shotgun (WGS) entry which is preliminary data.</text>
</comment>
<dbReference type="GO" id="GO:0016779">
    <property type="term" value="F:nucleotidyltransferase activity"/>
    <property type="evidence" value="ECO:0007669"/>
    <property type="project" value="UniProtKB-KW"/>
</dbReference>
<comment type="cofactor">
    <cofactor evidence="1">
        <name>Mg(2+)</name>
        <dbReference type="ChEBI" id="CHEBI:18420"/>
    </cofactor>
</comment>
<keyword evidence="5" id="KW-0479">Metal-binding</keyword>
<keyword evidence="12" id="KW-1185">Reference proteome</keyword>
<organism evidence="11 12">
    <name type="scientific">Parabacteroides gordonii MS-1 = DSM 23371</name>
    <dbReference type="NCBI Taxonomy" id="1203610"/>
    <lineage>
        <taxon>Bacteria</taxon>
        <taxon>Pseudomonadati</taxon>
        <taxon>Bacteroidota</taxon>
        <taxon>Bacteroidia</taxon>
        <taxon>Bacteroidales</taxon>
        <taxon>Tannerellaceae</taxon>
        <taxon>Parabacteroides</taxon>
    </lineage>
</organism>
<keyword evidence="8" id="KW-0460">Magnesium</keyword>
<dbReference type="PANTHER" id="PTHR33571:SF14">
    <property type="entry name" value="PROTEIN ADENYLYLTRANSFERASE MJ0435-RELATED"/>
    <property type="match status" value="1"/>
</dbReference>
<evidence type="ECO:0000313" key="11">
    <source>
        <dbReference type="EMBL" id="KKB58721.1"/>
    </source>
</evidence>
<reference evidence="11 12" key="1">
    <citation type="submission" date="2013-04" db="EMBL/GenBank/DDBJ databases">
        <title>The Genome Sequence of Parabacteroides gordonii DSM 23371.</title>
        <authorList>
            <consortium name="The Broad Institute Genomics Platform"/>
            <person name="Earl A."/>
            <person name="Ward D."/>
            <person name="Feldgarden M."/>
            <person name="Gevers D."/>
            <person name="Martens E."/>
            <person name="Sakamoto M."/>
            <person name="Benno Y."/>
            <person name="Suzuki N."/>
            <person name="Matsunaga N."/>
            <person name="Koshihara K."/>
            <person name="Seki M."/>
            <person name="Komiya H."/>
            <person name="Walker B."/>
            <person name="Young S."/>
            <person name="Zeng Q."/>
            <person name="Gargeya S."/>
            <person name="Fitzgerald M."/>
            <person name="Haas B."/>
            <person name="Abouelleil A."/>
            <person name="Allen A.W."/>
            <person name="Alvarado L."/>
            <person name="Arachchi H.M."/>
            <person name="Berlin A.M."/>
            <person name="Chapman S.B."/>
            <person name="Gainer-Dewar J."/>
            <person name="Goldberg J."/>
            <person name="Griggs A."/>
            <person name="Gujja S."/>
            <person name="Hansen M."/>
            <person name="Howarth C."/>
            <person name="Imamovic A."/>
            <person name="Ireland A."/>
            <person name="Larimer J."/>
            <person name="McCowan C."/>
            <person name="Murphy C."/>
            <person name="Pearson M."/>
            <person name="Poon T.W."/>
            <person name="Priest M."/>
            <person name="Roberts A."/>
            <person name="Saif S."/>
            <person name="Shea T."/>
            <person name="Sisk P."/>
            <person name="Sykes S."/>
            <person name="Wortman J."/>
            <person name="Nusbaum C."/>
            <person name="Birren B."/>
        </authorList>
    </citation>
    <scope>NUCLEOTIDE SEQUENCE [LARGE SCALE GENOMIC DNA]</scope>
    <source>
        <strain evidence="11 12">MS-1</strain>
    </source>
</reference>
<dbReference type="PATRIC" id="fig|1203610.3.peg.1639"/>
<evidence type="ECO:0000256" key="5">
    <source>
        <dbReference type="ARBA" id="ARBA00022723"/>
    </source>
</evidence>
<name>A0A0F5JLP0_9BACT</name>
<dbReference type="Proteomes" id="UP000033035">
    <property type="component" value="Unassembled WGS sequence"/>
</dbReference>
<dbReference type="STRING" id="1203610.HMPREF1536_01600"/>
<dbReference type="PANTHER" id="PTHR33571">
    <property type="entry name" value="SSL8005 PROTEIN"/>
    <property type="match status" value="1"/>
</dbReference>
<dbReference type="EMBL" id="AQHW01000009">
    <property type="protein sequence ID" value="KKB58721.1"/>
    <property type="molecule type" value="Genomic_DNA"/>
</dbReference>
<keyword evidence="2" id="KW-1277">Toxin-antitoxin system</keyword>
<evidence type="ECO:0000259" key="10">
    <source>
        <dbReference type="Pfam" id="PF01909"/>
    </source>
</evidence>
<accession>A0A0F5JLP0</accession>
<evidence type="ECO:0000256" key="1">
    <source>
        <dbReference type="ARBA" id="ARBA00001946"/>
    </source>
</evidence>
<evidence type="ECO:0000256" key="9">
    <source>
        <dbReference type="ARBA" id="ARBA00038276"/>
    </source>
</evidence>
<dbReference type="Gene3D" id="3.30.460.10">
    <property type="entry name" value="Beta Polymerase, domain 2"/>
    <property type="match status" value="1"/>
</dbReference>
<comment type="similarity">
    <text evidence="9">Belongs to the MntA antitoxin family.</text>
</comment>
<dbReference type="InterPro" id="IPR043519">
    <property type="entry name" value="NT_sf"/>
</dbReference>